<protein>
    <recommendedName>
        <fullName evidence="15">Pterin-binding domain-containing protein</fullName>
    </recommendedName>
</protein>
<accession>A0A9D4U3P8</accession>
<dbReference type="Proteomes" id="UP000886520">
    <property type="component" value="Chromosome 24"/>
</dbReference>
<name>A0A9D4U3P8_ADICA</name>
<keyword evidence="7" id="KW-0808">Transferase</keyword>
<dbReference type="SUPFAM" id="SSF55083">
    <property type="entry name" value="6-hydroxymethyl-7,8-dihydropterin pyrophosphokinase, HPPK"/>
    <property type="match status" value="1"/>
</dbReference>
<organism evidence="16 17">
    <name type="scientific">Adiantum capillus-veneris</name>
    <name type="common">Maidenhair fern</name>
    <dbReference type="NCBI Taxonomy" id="13818"/>
    <lineage>
        <taxon>Eukaryota</taxon>
        <taxon>Viridiplantae</taxon>
        <taxon>Streptophyta</taxon>
        <taxon>Embryophyta</taxon>
        <taxon>Tracheophyta</taxon>
        <taxon>Polypodiopsida</taxon>
        <taxon>Polypodiidae</taxon>
        <taxon>Polypodiales</taxon>
        <taxon>Pteridineae</taxon>
        <taxon>Pteridaceae</taxon>
        <taxon>Vittarioideae</taxon>
        <taxon>Adiantum</taxon>
    </lineage>
</organism>
<feature type="domain" description="Pterin-binding" evidence="15">
    <location>
        <begin position="364"/>
        <end position="632"/>
    </location>
</feature>
<dbReference type="GO" id="GO:0046872">
    <property type="term" value="F:metal ion binding"/>
    <property type="evidence" value="ECO:0007669"/>
    <property type="project" value="UniProtKB-KW"/>
</dbReference>
<evidence type="ECO:0000313" key="16">
    <source>
        <dbReference type="EMBL" id="KAI5060785.1"/>
    </source>
</evidence>
<evidence type="ECO:0000256" key="4">
    <source>
        <dbReference type="ARBA" id="ARBA00004763"/>
    </source>
</evidence>
<dbReference type="InterPro" id="IPR035907">
    <property type="entry name" value="Hppk_sf"/>
</dbReference>
<dbReference type="GO" id="GO:0016301">
    <property type="term" value="F:kinase activity"/>
    <property type="evidence" value="ECO:0007669"/>
    <property type="project" value="UniProtKB-KW"/>
</dbReference>
<keyword evidence="10" id="KW-0418">Kinase</keyword>
<evidence type="ECO:0000259" key="15">
    <source>
        <dbReference type="PROSITE" id="PS50972"/>
    </source>
</evidence>
<dbReference type="Gene3D" id="3.30.70.560">
    <property type="entry name" value="7,8-Dihydro-6-hydroxymethylpterin-pyrophosphokinase HPPK"/>
    <property type="match status" value="1"/>
</dbReference>
<evidence type="ECO:0000313" key="17">
    <source>
        <dbReference type="Proteomes" id="UP000886520"/>
    </source>
</evidence>
<dbReference type="OrthoDB" id="615426at2759"/>
<gene>
    <name evidence="16" type="ORF">GOP47_0025205</name>
</gene>
<dbReference type="CDD" id="cd00483">
    <property type="entry name" value="HPPK"/>
    <property type="match status" value="1"/>
</dbReference>
<keyword evidence="8" id="KW-0479">Metal-binding</keyword>
<dbReference type="InterPro" id="IPR045031">
    <property type="entry name" value="DHP_synth-like"/>
</dbReference>
<keyword evidence="17" id="KW-1185">Reference proteome</keyword>
<evidence type="ECO:0000256" key="8">
    <source>
        <dbReference type="ARBA" id="ARBA00022723"/>
    </source>
</evidence>
<dbReference type="PANTHER" id="PTHR20941:SF1">
    <property type="entry name" value="FOLIC ACID SYNTHESIS PROTEIN FOL1"/>
    <property type="match status" value="1"/>
</dbReference>
<evidence type="ECO:0000256" key="5">
    <source>
        <dbReference type="ARBA" id="ARBA00005051"/>
    </source>
</evidence>
<evidence type="ECO:0000256" key="6">
    <source>
        <dbReference type="ARBA" id="ARBA00009951"/>
    </source>
</evidence>
<comment type="pathway">
    <text evidence="5">Cofactor biosynthesis; tetrahydrofolate biosynthesis; 2-amino-4-hydroxy-6-hydroxymethyl-7,8-dihydropteridine diphosphate from 7,8-dihydroneopterin triphosphate: step 4/4.</text>
</comment>
<dbReference type="EMBL" id="JABFUD020000024">
    <property type="protein sequence ID" value="KAI5060785.1"/>
    <property type="molecule type" value="Genomic_DNA"/>
</dbReference>
<dbReference type="InterPro" id="IPR000489">
    <property type="entry name" value="Pterin-binding_dom"/>
</dbReference>
<dbReference type="SUPFAM" id="SSF51717">
    <property type="entry name" value="Dihydropteroate synthetase-like"/>
    <property type="match status" value="1"/>
</dbReference>
<dbReference type="NCBIfam" id="TIGR01496">
    <property type="entry name" value="DHPS"/>
    <property type="match status" value="1"/>
</dbReference>
<dbReference type="GO" id="GO:0003848">
    <property type="term" value="F:2-amino-4-hydroxy-6-hydroxymethyldihydropteridine diphosphokinase activity"/>
    <property type="evidence" value="ECO:0007669"/>
    <property type="project" value="UniProtKB-EC"/>
</dbReference>
<comment type="caution">
    <text evidence="16">The sequence shown here is derived from an EMBL/GenBank/DDBJ whole genome shotgun (WGS) entry which is preliminary data.</text>
</comment>
<evidence type="ECO:0000256" key="3">
    <source>
        <dbReference type="ARBA" id="ARBA00001946"/>
    </source>
</evidence>
<comment type="catalytic activity">
    <reaction evidence="1">
        <text>(7,8-dihydropterin-6-yl)methyl diphosphate + 4-aminobenzoate = 7,8-dihydropteroate + diphosphate</text>
        <dbReference type="Rhea" id="RHEA:19949"/>
        <dbReference type="ChEBI" id="CHEBI:17836"/>
        <dbReference type="ChEBI" id="CHEBI:17839"/>
        <dbReference type="ChEBI" id="CHEBI:33019"/>
        <dbReference type="ChEBI" id="CHEBI:72950"/>
        <dbReference type="EC" id="2.5.1.15"/>
    </reaction>
</comment>
<sequence>MIEAMREGVIAYPPPPPPPLAGADAKRHVSLPPQLLRASPHVALVTSRKMHQPARTFKAALFASTLRSRLIRPPTLLSQICSASPSPEEILCPPLRPYLVADSSSLSAEAKMPTISDETLRCQIAQNVDFDTKTTGIFGNPFSACNSPSPHLQDESTGGVTSSSASAINSFHAVSISSQQHEVVIALGSNMGNRVASFDKALSMMRRAGVDVICHSSLYESAPAYVTDQPKFLNSAVRASTRLDPSSLLGVLKGIERTLGRAANGIRYGPRPIDLDILFYGDTMFSDENLTLPHPRIWERPFVLAPLMDLHNTKLGNGSHFWAKRFEKAKCAWQLLGGDNQLGQDGLKHVVPIAGKLWQWSDRTYVMGIVNVTPDSFSDGGKYFSVQDAVSQAEALVHAGADIIDLGAQSTRPFATKLTSEEELARLIPVVEAIKKLPSMESVWLSVDTFYSKVAREAVKHGVHMVNDVSGGSLDPDMYKTVAELGVPYVVMHMRGDPKTMMQEKNIRYKNVSSDVSVELCESLRKAESSGIPAWRIVVDPGLGFSKTSEQNVQLLGDLSAFRSGLGSWSLTSTKLPLLIGPSRKRFLGKICNREKAEDRDTATIGAVVAGIAQGVDIVRLHNVQASIDAIRVADAIFKMKDLTKEHKQEDAY</sequence>
<comment type="catalytic activity">
    <reaction evidence="2">
        <text>6-hydroxymethyl-7,8-dihydropterin + ATP = (7,8-dihydropterin-6-yl)methyl diphosphate + AMP + H(+)</text>
        <dbReference type="Rhea" id="RHEA:11412"/>
        <dbReference type="ChEBI" id="CHEBI:15378"/>
        <dbReference type="ChEBI" id="CHEBI:30616"/>
        <dbReference type="ChEBI" id="CHEBI:44841"/>
        <dbReference type="ChEBI" id="CHEBI:72950"/>
        <dbReference type="ChEBI" id="CHEBI:456215"/>
        <dbReference type="EC" id="2.7.6.3"/>
    </reaction>
</comment>
<keyword evidence="12" id="KW-0460">Magnesium</keyword>
<comment type="pathway">
    <text evidence="4">Cofactor biosynthesis; tetrahydrofolate biosynthesis; 7,8-dihydrofolate from 2-amino-4-hydroxy-6-hydroxymethyl-7,8-dihydropteridine diphosphate and 4-aminobenzoate: step 1/2.</text>
</comment>
<dbReference type="InterPro" id="IPR006390">
    <property type="entry name" value="DHP_synth_dom"/>
</dbReference>
<dbReference type="GO" id="GO:0046656">
    <property type="term" value="P:folic acid biosynthetic process"/>
    <property type="evidence" value="ECO:0007669"/>
    <property type="project" value="UniProtKB-KW"/>
</dbReference>
<proteinExistence type="inferred from homology"/>
<dbReference type="GO" id="GO:0046654">
    <property type="term" value="P:tetrahydrofolate biosynthetic process"/>
    <property type="evidence" value="ECO:0007669"/>
    <property type="project" value="TreeGrafter"/>
</dbReference>
<dbReference type="PROSITE" id="PS00792">
    <property type="entry name" value="DHPS_1"/>
    <property type="match status" value="1"/>
</dbReference>
<keyword evidence="9" id="KW-0547">Nucleotide-binding</keyword>
<dbReference type="NCBIfam" id="TIGR01498">
    <property type="entry name" value="folK"/>
    <property type="match status" value="1"/>
</dbReference>
<keyword evidence="14" id="KW-0511">Multifunctional enzyme</keyword>
<dbReference type="Gene3D" id="3.20.20.20">
    <property type="entry name" value="Dihydropteroate synthase-like"/>
    <property type="match status" value="1"/>
</dbReference>
<dbReference type="PROSITE" id="PS50972">
    <property type="entry name" value="PTERIN_BINDING"/>
    <property type="match status" value="1"/>
</dbReference>
<dbReference type="GO" id="GO:0005524">
    <property type="term" value="F:ATP binding"/>
    <property type="evidence" value="ECO:0007669"/>
    <property type="project" value="UniProtKB-KW"/>
</dbReference>
<dbReference type="Pfam" id="PF01288">
    <property type="entry name" value="HPPK"/>
    <property type="match status" value="1"/>
</dbReference>
<dbReference type="FunFam" id="3.20.20.20:FF:000006">
    <property type="entry name" value="Dihydropteroate synthase"/>
    <property type="match status" value="1"/>
</dbReference>
<evidence type="ECO:0000256" key="12">
    <source>
        <dbReference type="ARBA" id="ARBA00022842"/>
    </source>
</evidence>
<dbReference type="AlphaFoldDB" id="A0A9D4U3P8"/>
<evidence type="ECO:0000256" key="10">
    <source>
        <dbReference type="ARBA" id="ARBA00022777"/>
    </source>
</evidence>
<dbReference type="PANTHER" id="PTHR20941">
    <property type="entry name" value="FOLATE SYNTHESIS PROTEINS"/>
    <property type="match status" value="1"/>
</dbReference>
<reference evidence="16" key="1">
    <citation type="submission" date="2021-01" db="EMBL/GenBank/DDBJ databases">
        <title>Adiantum capillus-veneris genome.</title>
        <authorList>
            <person name="Fang Y."/>
            <person name="Liao Q."/>
        </authorList>
    </citation>
    <scope>NUCLEOTIDE SEQUENCE</scope>
    <source>
        <strain evidence="16">H3</strain>
        <tissue evidence="16">Leaf</tissue>
    </source>
</reference>
<dbReference type="InterPro" id="IPR011005">
    <property type="entry name" value="Dihydropteroate_synth-like_sf"/>
</dbReference>
<dbReference type="PROSITE" id="PS00793">
    <property type="entry name" value="DHPS_2"/>
    <property type="match status" value="1"/>
</dbReference>
<comment type="cofactor">
    <cofactor evidence="3">
        <name>Mg(2+)</name>
        <dbReference type="ChEBI" id="CHEBI:18420"/>
    </cofactor>
</comment>
<comment type="similarity">
    <text evidence="6">In the C-terminal section; belongs to the DHPS family.</text>
</comment>
<evidence type="ECO:0000256" key="14">
    <source>
        <dbReference type="ARBA" id="ARBA00023268"/>
    </source>
</evidence>
<evidence type="ECO:0000256" key="11">
    <source>
        <dbReference type="ARBA" id="ARBA00022840"/>
    </source>
</evidence>
<dbReference type="InterPro" id="IPR000550">
    <property type="entry name" value="Hppk"/>
</dbReference>
<evidence type="ECO:0000256" key="7">
    <source>
        <dbReference type="ARBA" id="ARBA00022679"/>
    </source>
</evidence>
<evidence type="ECO:0000256" key="1">
    <source>
        <dbReference type="ARBA" id="ARBA00000012"/>
    </source>
</evidence>
<dbReference type="PROSITE" id="PS00794">
    <property type="entry name" value="HPPK"/>
    <property type="match status" value="1"/>
</dbReference>
<dbReference type="CDD" id="cd00739">
    <property type="entry name" value="DHPS"/>
    <property type="match status" value="1"/>
</dbReference>
<keyword evidence="13" id="KW-0289">Folate biosynthesis</keyword>
<evidence type="ECO:0000256" key="9">
    <source>
        <dbReference type="ARBA" id="ARBA00022741"/>
    </source>
</evidence>
<evidence type="ECO:0000256" key="13">
    <source>
        <dbReference type="ARBA" id="ARBA00022909"/>
    </source>
</evidence>
<dbReference type="GO" id="GO:0004156">
    <property type="term" value="F:dihydropteroate synthase activity"/>
    <property type="evidence" value="ECO:0007669"/>
    <property type="project" value="UniProtKB-EC"/>
</dbReference>
<evidence type="ECO:0000256" key="2">
    <source>
        <dbReference type="ARBA" id="ARBA00000198"/>
    </source>
</evidence>
<dbReference type="Pfam" id="PF00809">
    <property type="entry name" value="Pterin_bind"/>
    <property type="match status" value="1"/>
</dbReference>
<keyword evidence="11" id="KW-0067">ATP-binding</keyword>